<dbReference type="PANTHER" id="PTHR43727">
    <property type="entry name" value="DIAMINOPIMELATE DECARBOXYLASE"/>
    <property type="match status" value="1"/>
</dbReference>
<comment type="cofactor">
    <cofactor evidence="1">
        <name>pyridoxal 5'-phosphate</name>
        <dbReference type="ChEBI" id="CHEBI:597326"/>
    </cofactor>
</comment>
<dbReference type="InterPro" id="IPR002433">
    <property type="entry name" value="Orn_de-COase"/>
</dbReference>
<dbReference type="CDD" id="cd06839">
    <property type="entry name" value="PLPDE_III_Btrk_like"/>
    <property type="match status" value="1"/>
</dbReference>
<dbReference type="RefSeq" id="WP_260046076.1">
    <property type="nucleotide sequence ID" value="NZ_JANZXA010000006.1"/>
</dbReference>
<keyword evidence="5" id="KW-1185">Reference proteome</keyword>
<dbReference type="SUPFAM" id="SSF50621">
    <property type="entry name" value="Alanine racemase C-terminal domain-like"/>
    <property type="match status" value="1"/>
</dbReference>
<keyword evidence="2" id="KW-0663">Pyridoxal phosphate</keyword>
<dbReference type="Gene3D" id="2.40.37.10">
    <property type="entry name" value="Lyase, Ornithine Decarboxylase, Chain A, domain 1"/>
    <property type="match status" value="1"/>
</dbReference>
<name>A0ABT2I575_9SPHN</name>
<sequence length="408" mass="42682">MKPLGPVPAGYDAIDGVLAVGGRPVTYWAEQAGSTPLFLYSIAHVRKRVADLRAAMPERLALHYAVKANPYPPLLSLMTQLVDGFDIASGGELEIVRQAGIAPNTVSFAGPGKRDAELEAAIRAGVTLNLESEGEAARALAIGERTGVIPRLAIRINPDFDLKGSGMKMGGGAKPFGIDADRVPALVRQLAGSGVEWRGFHIFAGSQALDAEAIAETQAQALDLAARLTGESGVPLPHCNLGGGLGIPYFPGDKPVDLALVGERLAERFEHLPDALRDTAFCIELGRYLVGEAGVYLARIVDRKVSHGEVFLITDGGLHHQLAASGNFGTVVRRNYPSAIATRFDAPAEEEASIVGCLCTPLDKLADKGGFPRADVGDLVAVFCAGAYGASASPASFLGQGPAVEMLV</sequence>
<dbReference type="InterPro" id="IPR029066">
    <property type="entry name" value="PLP-binding_barrel"/>
</dbReference>
<dbReference type="Gene3D" id="3.20.20.10">
    <property type="entry name" value="Alanine racemase"/>
    <property type="match status" value="1"/>
</dbReference>
<dbReference type="PANTHER" id="PTHR43727:SF2">
    <property type="entry name" value="GROUP IV DECARBOXYLASE"/>
    <property type="match status" value="1"/>
</dbReference>
<dbReference type="SUPFAM" id="SSF51419">
    <property type="entry name" value="PLP-binding barrel"/>
    <property type="match status" value="1"/>
</dbReference>
<evidence type="ECO:0000256" key="1">
    <source>
        <dbReference type="ARBA" id="ARBA00001933"/>
    </source>
</evidence>
<proteinExistence type="predicted"/>
<dbReference type="NCBIfam" id="TIGR03099">
    <property type="entry name" value="dCO2ase_PEP1"/>
    <property type="match status" value="1"/>
</dbReference>
<dbReference type="Pfam" id="PF02784">
    <property type="entry name" value="Orn_Arg_deC_N"/>
    <property type="match status" value="1"/>
</dbReference>
<dbReference type="Proteomes" id="UP001165583">
    <property type="component" value="Unassembled WGS sequence"/>
</dbReference>
<dbReference type="InterPro" id="IPR022644">
    <property type="entry name" value="De-COase2_N"/>
</dbReference>
<dbReference type="InterPro" id="IPR009006">
    <property type="entry name" value="Ala_racemase/Decarboxylase_C"/>
</dbReference>
<reference evidence="4" key="1">
    <citation type="submission" date="2022-09" db="EMBL/GenBank/DDBJ databases">
        <title>Novosphingobium sp. Nov., a polycyclic aromatic hydrocarbon-degrading bacterium isolated form mangrove sediments in HongKong.</title>
        <authorList>
            <person name="Hu Z."/>
        </authorList>
    </citation>
    <scope>NUCLEOTIDE SEQUENCE</scope>
    <source>
        <strain evidence="4">HK4-1</strain>
    </source>
</reference>
<dbReference type="InterPro" id="IPR000183">
    <property type="entry name" value="Orn/DAP/Arg_de-COase"/>
</dbReference>
<evidence type="ECO:0000259" key="3">
    <source>
        <dbReference type="Pfam" id="PF02784"/>
    </source>
</evidence>
<organism evidence="4 5">
    <name type="scientific">Novosphingobium mangrovi</name>
    <name type="common">ex Huang et al. 2023</name>
    <dbReference type="NCBI Taxonomy" id="2976432"/>
    <lineage>
        <taxon>Bacteria</taxon>
        <taxon>Pseudomonadati</taxon>
        <taxon>Pseudomonadota</taxon>
        <taxon>Alphaproteobacteria</taxon>
        <taxon>Sphingomonadales</taxon>
        <taxon>Sphingomonadaceae</taxon>
        <taxon>Novosphingobium</taxon>
    </lineage>
</organism>
<evidence type="ECO:0000256" key="2">
    <source>
        <dbReference type="ARBA" id="ARBA00022898"/>
    </source>
</evidence>
<dbReference type="EMBL" id="JANZXA010000006">
    <property type="protein sequence ID" value="MCT2399975.1"/>
    <property type="molecule type" value="Genomic_DNA"/>
</dbReference>
<feature type="domain" description="Orn/DAP/Arg decarboxylase 2 N-terminal" evidence="3">
    <location>
        <begin position="43"/>
        <end position="290"/>
    </location>
</feature>
<comment type="caution">
    <text evidence="4">The sequence shown here is derived from an EMBL/GenBank/DDBJ whole genome shotgun (WGS) entry which is preliminary data.</text>
</comment>
<gene>
    <name evidence="4" type="ORF">NZK81_10465</name>
</gene>
<dbReference type="InterPro" id="IPR017530">
    <property type="entry name" value="DCO2ase_PEP1"/>
</dbReference>
<evidence type="ECO:0000313" key="4">
    <source>
        <dbReference type="EMBL" id="MCT2399975.1"/>
    </source>
</evidence>
<dbReference type="PRINTS" id="PR01179">
    <property type="entry name" value="ODADCRBXLASE"/>
</dbReference>
<protein>
    <submittedName>
        <fullName evidence="4">Pyridoxal-dependent decarboxylase, exosortase A system-associated</fullName>
    </submittedName>
</protein>
<dbReference type="PRINTS" id="PR01182">
    <property type="entry name" value="ORNDCRBXLASE"/>
</dbReference>
<accession>A0ABT2I575</accession>
<evidence type="ECO:0000313" key="5">
    <source>
        <dbReference type="Proteomes" id="UP001165583"/>
    </source>
</evidence>